<keyword evidence="7" id="KW-1185">Reference proteome</keyword>
<dbReference type="InterPro" id="IPR017853">
    <property type="entry name" value="GH"/>
</dbReference>
<dbReference type="SMART" id="SM01217">
    <property type="entry name" value="Fn3_like"/>
    <property type="match status" value="1"/>
</dbReference>
<dbReference type="Pfam" id="PF14310">
    <property type="entry name" value="Fn3-like"/>
    <property type="match status" value="1"/>
</dbReference>
<keyword evidence="2" id="KW-0378">Hydrolase</keyword>
<dbReference type="GO" id="GO:0045493">
    <property type="term" value="P:xylan catabolic process"/>
    <property type="evidence" value="ECO:0007669"/>
    <property type="project" value="InterPro"/>
</dbReference>
<evidence type="ECO:0000256" key="1">
    <source>
        <dbReference type="ARBA" id="ARBA00022729"/>
    </source>
</evidence>
<dbReference type="PANTHER" id="PTHR42721:SF42">
    <property type="entry name" value="FIBRONECTIN TYPE III-LIKE DOMAIN-CONTAINING PROTEIN"/>
    <property type="match status" value="1"/>
</dbReference>
<proteinExistence type="predicted"/>
<dbReference type="Pfam" id="PF01915">
    <property type="entry name" value="Glyco_hydro_3_C"/>
    <property type="match status" value="1"/>
</dbReference>
<accession>A0AAN8J4N0</accession>
<gene>
    <name evidence="6" type="ORF">SNE40_020426</name>
</gene>
<dbReference type="AlphaFoldDB" id="A0AAN8J4N0"/>
<comment type="caution">
    <text evidence="6">The sequence shown here is derived from an EMBL/GenBank/DDBJ whole genome shotgun (WGS) entry which is preliminary data.</text>
</comment>
<dbReference type="InterPro" id="IPR044993">
    <property type="entry name" value="BXL"/>
</dbReference>
<evidence type="ECO:0000313" key="6">
    <source>
        <dbReference type="EMBL" id="KAK6169355.1"/>
    </source>
</evidence>
<dbReference type="EMBL" id="JAZGQO010000015">
    <property type="protein sequence ID" value="KAK6169355.1"/>
    <property type="molecule type" value="Genomic_DNA"/>
</dbReference>
<dbReference type="Pfam" id="PF00933">
    <property type="entry name" value="Glyco_hydro_3"/>
    <property type="match status" value="1"/>
</dbReference>
<dbReference type="Proteomes" id="UP001347796">
    <property type="component" value="Unassembled WGS sequence"/>
</dbReference>
<dbReference type="PRINTS" id="PR00133">
    <property type="entry name" value="GLHYDRLASE3"/>
</dbReference>
<dbReference type="InterPro" id="IPR001764">
    <property type="entry name" value="Glyco_hydro_3_N"/>
</dbReference>
<dbReference type="PANTHER" id="PTHR42721">
    <property type="entry name" value="SUGAR HYDROLASE-RELATED"/>
    <property type="match status" value="1"/>
</dbReference>
<name>A0AAN8J4N0_PATCE</name>
<dbReference type="InterPro" id="IPR036881">
    <property type="entry name" value="Glyco_hydro_3_C_sf"/>
</dbReference>
<sequence>MACTTLTSFFLTLCIASIWADFPFRNVSLSWEERADDLVNRLTLEEIQDQLAKGTDASPSIPRLGIGHYVWWSNCGRGDVRAGNATAYPESIGLAAAFSPDLMFQIARVGAYETRAKNNYYMKIGSYLRHQGLSCFSPNMDVLRDPRWGRNEGTWGEDPYLAGVYARSFVSGIQGDESSRYLILSASCKHYTASGGPDSYPLNRMSFDAKVSERDLRTTFLPGFRECVRGGSYSVLCSYNRINGIPGCANNFTLQQILRKEWGFNGYVISDVGAMEGMITGHHYYKDFVEVAAGGLSSGCNINAAQTDNRSQNAYYSALQAIEEGKLSASVMRELSRSLWYTRLRLGEFDPPSMVPYRSLNLSIIQSSEHRALSVEAAMKTFVLLKNLNHALPLKKTKYNNIAIVGPMTNNPEAQTGNYSPDIMLDYTTTPLDGLSQLGDDVKSTPGCLGDNNCTQYDPVAVKAVVTDVDIVFICLGLGNDVEMEDRDRQNISLPGHQLDILKDAVANSPSNATIILILFNAGAVDIRYAVAEQRVSAILEVFYPSQATGTALRKVLTMDGPNSVPAGRLPFTWPATDAQVPPIINYTMAGRGYRYMNYDPLYPFGYGLSYTSFTYSNLQHNKTLEAGNNLQGTVQVTNTGSVDADEVVQVYISWISPSVPTQQLQLANFTRVYIPSGKTVTIAFTVQAESMAVWVDETTGWEVQQGTIANLVESSTYPWYQFFLSCVVTKLRPKSSPLSGLGNGLYYL</sequence>
<dbReference type="Gene3D" id="3.40.50.1700">
    <property type="entry name" value="Glycoside hydrolase family 3 C-terminal domain"/>
    <property type="match status" value="1"/>
</dbReference>
<feature type="signal peptide" evidence="4">
    <location>
        <begin position="1"/>
        <end position="20"/>
    </location>
</feature>
<dbReference type="InterPro" id="IPR026891">
    <property type="entry name" value="Fn3-like"/>
</dbReference>
<dbReference type="SUPFAM" id="SSF51445">
    <property type="entry name" value="(Trans)glycosidases"/>
    <property type="match status" value="1"/>
</dbReference>
<feature type="domain" description="Fibronectin type III-like" evidence="5">
    <location>
        <begin position="647"/>
        <end position="717"/>
    </location>
</feature>
<keyword evidence="3" id="KW-0326">Glycosidase</keyword>
<reference evidence="6 7" key="1">
    <citation type="submission" date="2024-01" db="EMBL/GenBank/DDBJ databases">
        <title>The genome of the rayed Mediterranean limpet Patella caerulea (Linnaeus, 1758).</title>
        <authorList>
            <person name="Anh-Thu Weber A."/>
            <person name="Halstead-Nussloch G."/>
        </authorList>
    </citation>
    <scope>NUCLEOTIDE SEQUENCE [LARGE SCALE GENOMIC DNA]</scope>
    <source>
        <strain evidence="6">AATW-2023a</strain>
        <tissue evidence="6">Whole specimen</tissue>
    </source>
</reference>
<dbReference type="Gene3D" id="3.20.20.300">
    <property type="entry name" value="Glycoside hydrolase, family 3, N-terminal domain"/>
    <property type="match status" value="1"/>
</dbReference>
<evidence type="ECO:0000259" key="5">
    <source>
        <dbReference type="SMART" id="SM01217"/>
    </source>
</evidence>
<keyword evidence="1 4" id="KW-0732">Signal</keyword>
<feature type="chain" id="PRO_5042978293" description="Fibronectin type III-like domain-containing protein" evidence="4">
    <location>
        <begin position="21"/>
        <end position="749"/>
    </location>
</feature>
<dbReference type="GO" id="GO:0046556">
    <property type="term" value="F:alpha-L-arabinofuranosidase activity"/>
    <property type="evidence" value="ECO:0007669"/>
    <property type="project" value="TreeGrafter"/>
</dbReference>
<evidence type="ECO:0000256" key="4">
    <source>
        <dbReference type="SAM" id="SignalP"/>
    </source>
</evidence>
<dbReference type="GO" id="GO:0009044">
    <property type="term" value="F:xylan 1,4-beta-xylosidase activity"/>
    <property type="evidence" value="ECO:0007669"/>
    <property type="project" value="InterPro"/>
</dbReference>
<evidence type="ECO:0000256" key="2">
    <source>
        <dbReference type="ARBA" id="ARBA00022801"/>
    </source>
</evidence>
<protein>
    <recommendedName>
        <fullName evidence="5">Fibronectin type III-like domain-containing protein</fullName>
    </recommendedName>
</protein>
<evidence type="ECO:0000256" key="3">
    <source>
        <dbReference type="ARBA" id="ARBA00023295"/>
    </source>
</evidence>
<dbReference type="InterPro" id="IPR013783">
    <property type="entry name" value="Ig-like_fold"/>
</dbReference>
<dbReference type="Gene3D" id="2.60.40.10">
    <property type="entry name" value="Immunoglobulins"/>
    <property type="match status" value="1"/>
</dbReference>
<dbReference type="SUPFAM" id="SSF52279">
    <property type="entry name" value="Beta-D-glucan exohydrolase, C-terminal domain"/>
    <property type="match status" value="1"/>
</dbReference>
<evidence type="ECO:0000313" key="7">
    <source>
        <dbReference type="Proteomes" id="UP001347796"/>
    </source>
</evidence>
<organism evidence="6 7">
    <name type="scientific">Patella caerulea</name>
    <name type="common">Rayed Mediterranean limpet</name>
    <dbReference type="NCBI Taxonomy" id="87958"/>
    <lineage>
        <taxon>Eukaryota</taxon>
        <taxon>Metazoa</taxon>
        <taxon>Spiralia</taxon>
        <taxon>Lophotrochozoa</taxon>
        <taxon>Mollusca</taxon>
        <taxon>Gastropoda</taxon>
        <taxon>Patellogastropoda</taxon>
        <taxon>Patelloidea</taxon>
        <taxon>Patellidae</taxon>
        <taxon>Patella</taxon>
    </lineage>
</organism>
<dbReference type="GO" id="GO:0031222">
    <property type="term" value="P:arabinan catabolic process"/>
    <property type="evidence" value="ECO:0007669"/>
    <property type="project" value="TreeGrafter"/>
</dbReference>
<dbReference type="InterPro" id="IPR036962">
    <property type="entry name" value="Glyco_hydro_3_N_sf"/>
</dbReference>
<dbReference type="InterPro" id="IPR002772">
    <property type="entry name" value="Glyco_hydro_3_C"/>
</dbReference>